<evidence type="ECO:0000259" key="3">
    <source>
        <dbReference type="Pfam" id="PF25221"/>
    </source>
</evidence>
<feature type="domain" description="Lnb N-terminal periplasmic" evidence="2">
    <location>
        <begin position="60"/>
        <end position="198"/>
    </location>
</feature>
<dbReference type="EMBL" id="BAAFSF010000001">
    <property type="protein sequence ID" value="GAB1251657.1"/>
    <property type="molecule type" value="Genomic_DNA"/>
</dbReference>
<evidence type="ECO:0000259" key="2">
    <source>
        <dbReference type="Pfam" id="PF13387"/>
    </source>
</evidence>
<reference evidence="4 5" key="1">
    <citation type="journal article" date="2025" name="Int. J. Syst. Evol. Microbiol.">
        <title>Desulfovibrio falkowii sp. nov., Porphyromonas miyakawae sp. nov., Mediterraneibacter flintii sp. nov. and Owariibacterium komagatae gen. nov., sp. nov., isolated from human faeces.</title>
        <authorList>
            <person name="Hamaguchi T."/>
            <person name="Ohara M."/>
            <person name="Hisatomi A."/>
            <person name="Sekiguchi K."/>
            <person name="Takeda J.I."/>
            <person name="Ueyama J."/>
            <person name="Ito M."/>
            <person name="Nishiwaki H."/>
            <person name="Ogi T."/>
            <person name="Hirayama M."/>
            <person name="Ohkuma M."/>
            <person name="Sakamoto M."/>
            <person name="Ohno K."/>
        </authorList>
    </citation>
    <scope>NUCLEOTIDE SEQUENCE [LARGE SCALE GENOMIC DNA]</scope>
    <source>
        <strain evidence="4 5">13CB11C</strain>
    </source>
</reference>
<accession>A0ABQ0E1U3</accession>
<sequence>MDKIKIRHLVVIVLWSMLSCILPKWSKGENILSHETVVADTLSQPVRHTISLLVVPSLEEHIWTIYGHAAVRVVSSDGQDRVYNWGIFDFEAPGFIPRFVAGTSTDYMLAEQPTEQYIYNYTSDGCEVSELVLNLSQEEAEHFLSLVEENLKPGNRFYHYDFVFDNCATRPIVLLEKSLQGRLILPQNTPTTTRRTMVDQSSKQRPWLKFGTDMVLGKPADTPIEAHDQLFLPIYMRNIIREAQFEDTAGNVRQAVIAEQTYPQLKEQEPLKSTPWVFQPFAVCLYLLLITLIGALTARGKAYFMRTWSAIMLGVMGLAGCLTFFLTVISLHPLTAPNWTLVSIHPLHFFLGLPLLLFFRNSLVAHLYHYINILLQLLFLLVLSWSTGQHFSPSLYMLSAALLLISFWVSRYNKLLPRTTPRLRIKKQQYA</sequence>
<dbReference type="PROSITE" id="PS51257">
    <property type="entry name" value="PROKAR_LIPOPROTEIN"/>
    <property type="match status" value="1"/>
</dbReference>
<feature type="transmembrane region" description="Helical" evidence="1">
    <location>
        <begin position="370"/>
        <end position="388"/>
    </location>
</feature>
<comment type="caution">
    <text evidence="4">The sequence shown here is derived from an EMBL/GenBank/DDBJ whole genome shotgun (WGS) entry which is preliminary data.</text>
</comment>
<feature type="transmembrane region" description="Helical" evidence="1">
    <location>
        <begin position="338"/>
        <end position="358"/>
    </location>
</feature>
<keyword evidence="5" id="KW-1185">Reference proteome</keyword>
<keyword evidence="1" id="KW-0472">Membrane</keyword>
<feature type="transmembrane region" description="Helical" evidence="1">
    <location>
        <begin position="310"/>
        <end position="332"/>
    </location>
</feature>
<feature type="transmembrane region" description="Helical" evidence="1">
    <location>
        <begin position="276"/>
        <end position="298"/>
    </location>
</feature>
<evidence type="ECO:0000313" key="4">
    <source>
        <dbReference type="EMBL" id="GAB1251657.1"/>
    </source>
</evidence>
<dbReference type="Proteomes" id="UP001628220">
    <property type="component" value="Unassembled WGS sequence"/>
</dbReference>
<evidence type="ECO:0000313" key="5">
    <source>
        <dbReference type="Proteomes" id="UP001628220"/>
    </source>
</evidence>
<organism evidence="4 5">
    <name type="scientific">Porphyromonas miyakawae</name>
    <dbReference type="NCBI Taxonomy" id="3137470"/>
    <lineage>
        <taxon>Bacteria</taxon>
        <taxon>Pseudomonadati</taxon>
        <taxon>Bacteroidota</taxon>
        <taxon>Bacteroidia</taxon>
        <taxon>Bacteroidales</taxon>
        <taxon>Porphyromonadaceae</taxon>
        <taxon>Porphyromonas</taxon>
    </lineage>
</organism>
<dbReference type="RefSeq" id="WP_411915461.1">
    <property type="nucleotide sequence ID" value="NZ_BAAFSF010000001.1"/>
</dbReference>
<dbReference type="InterPro" id="IPR057436">
    <property type="entry name" value="5TMH_Lnb"/>
</dbReference>
<evidence type="ECO:0000256" key="1">
    <source>
        <dbReference type="SAM" id="Phobius"/>
    </source>
</evidence>
<dbReference type="Pfam" id="PF25221">
    <property type="entry name" value="5TMH_Lnb"/>
    <property type="match status" value="1"/>
</dbReference>
<protein>
    <submittedName>
        <fullName evidence="4">DUF4105 domain-containing protein</fullName>
    </submittedName>
</protein>
<gene>
    <name evidence="4" type="ORF">Tsumi_07610</name>
</gene>
<name>A0ABQ0E1U3_9PORP</name>
<feature type="domain" description="Lnb-like transmembrane" evidence="3">
    <location>
        <begin position="274"/>
        <end position="410"/>
    </location>
</feature>
<dbReference type="InterPro" id="IPR025178">
    <property type="entry name" value="Lnb_N"/>
</dbReference>
<dbReference type="Pfam" id="PF13387">
    <property type="entry name" value="Lnb_N"/>
    <property type="match status" value="1"/>
</dbReference>
<keyword evidence="1" id="KW-1133">Transmembrane helix</keyword>
<proteinExistence type="predicted"/>
<feature type="transmembrane region" description="Helical" evidence="1">
    <location>
        <begin position="394"/>
        <end position="412"/>
    </location>
</feature>
<keyword evidence="1" id="KW-0812">Transmembrane</keyword>